<dbReference type="SUPFAM" id="SSF56988">
    <property type="entry name" value="Anthrax protective antigen"/>
    <property type="match status" value="1"/>
</dbReference>
<organism evidence="2 3">
    <name type="scientific">Flagellimonas eckloniae</name>
    <dbReference type="NCBI Taxonomy" id="346185"/>
    <lineage>
        <taxon>Bacteria</taxon>
        <taxon>Pseudomonadati</taxon>
        <taxon>Bacteroidota</taxon>
        <taxon>Flavobacteriia</taxon>
        <taxon>Flavobacteriales</taxon>
        <taxon>Flavobacteriaceae</taxon>
        <taxon>Flagellimonas</taxon>
    </lineage>
</organism>
<dbReference type="InterPro" id="IPR010496">
    <property type="entry name" value="AL/BT2_dom"/>
</dbReference>
<dbReference type="EMBL" id="LCTZ01000002">
    <property type="protein sequence ID" value="KQC28481.1"/>
    <property type="molecule type" value="Genomic_DNA"/>
</dbReference>
<evidence type="ECO:0000313" key="3">
    <source>
        <dbReference type="Proteomes" id="UP000050827"/>
    </source>
</evidence>
<gene>
    <name evidence="2" type="ORF">AAY42_00145</name>
</gene>
<dbReference type="InterPro" id="IPR011658">
    <property type="entry name" value="PA14_dom"/>
</dbReference>
<evidence type="ECO:0000259" key="1">
    <source>
        <dbReference type="PROSITE" id="PS51820"/>
    </source>
</evidence>
<protein>
    <recommendedName>
        <fullName evidence="1">PA14 domain-containing protein</fullName>
    </recommendedName>
</protein>
<dbReference type="GO" id="GO:0016787">
    <property type="term" value="F:hydrolase activity"/>
    <property type="evidence" value="ECO:0007669"/>
    <property type="project" value="InterPro"/>
</dbReference>
<sequence length="621" mass="70576">MKNIIFSIVFFGLIIISCKKTVPEVIEEETEVITSLPYSKLDLESLNAFRTDGPNWKIVGKSLSDFTKKHDLQVEEGTGVLVNTNEEENLNLFSVFEHGDMELDIEFMIPKGSNSGIYFQSRYEIQLLDSWQVEDLSSQDCGSIYQRWDESRPEGEKGYEGHPPFENVTKAPGLWQHYFIKFRAPRFDANGTKIENARFEKVVHNGVTIHENVEVTGPTRSSAAKDNSEVTKAPLMIQGDHGPVAFRNIKYKLYGSETLTTSNVKYNYYEVETPIKQMPNFDSIQVIESGTIDVMDVDKLSKRRNGVAFQFTSDLNVPKAGDYLFHQYSDDGSKLYIDGELIVDNGGSHRFESKRGLVNLSEGAHKLQIDYFNNNSGKGMQLQYEGPEQELQTLQGKSPYPTNNKKEPLLVNAEESPEMIRSFIYYGTEKRTHVISVGNPKGVHYSYDLKSGALLKAWKGGFADVTEMWEGRGIEQVLEPQNMSMILPENMIVAELSTKKEPYPSAIDAKLKPKGYNLNEEDCPIFKFKFDESLVLDSYSPSADGAHLVRTLEVKGKNSFYSRVGIGNYIQKVNKNYYSIDGDYYLKNEGTNQPFIREIDGRQELMYILEEGTKTKYSILW</sequence>
<feature type="domain" description="PA14" evidence="1">
    <location>
        <begin position="259"/>
        <end position="398"/>
    </location>
</feature>
<proteinExistence type="predicted"/>
<accession>A0A0Q1CCV0</accession>
<name>A0A0Q1CCV0_9FLAO</name>
<dbReference type="AlphaFoldDB" id="A0A0Q1CCV0"/>
<keyword evidence="3" id="KW-1185">Reference proteome</keyword>
<dbReference type="STRING" id="346185.AAY42_00145"/>
<dbReference type="RefSeq" id="WP_055391995.1">
    <property type="nucleotide sequence ID" value="NZ_LCTZ01000002.1"/>
</dbReference>
<dbReference type="PROSITE" id="PS51257">
    <property type="entry name" value="PROKAR_LIPOPROTEIN"/>
    <property type="match status" value="1"/>
</dbReference>
<dbReference type="Proteomes" id="UP000050827">
    <property type="component" value="Unassembled WGS sequence"/>
</dbReference>
<dbReference type="OrthoDB" id="938897at2"/>
<dbReference type="SMART" id="SM00758">
    <property type="entry name" value="PA14"/>
    <property type="match status" value="1"/>
</dbReference>
<dbReference type="PROSITE" id="PS51820">
    <property type="entry name" value="PA14"/>
    <property type="match status" value="1"/>
</dbReference>
<dbReference type="PATRIC" id="fig|1547436.3.peg.25"/>
<dbReference type="Gene3D" id="3.90.182.10">
    <property type="entry name" value="Toxin - Anthrax Protective Antigen,domain 1"/>
    <property type="match status" value="1"/>
</dbReference>
<dbReference type="Pfam" id="PF06439">
    <property type="entry name" value="3keto-disac_hyd"/>
    <property type="match status" value="1"/>
</dbReference>
<dbReference type="Pfam" id="PF07691">
    <property type="entry name" value="PA14"/>
    <property type="match status" value="1"/>
</dbReference>
<dbReference type="InterPro" id="IPR037524">
    <property type="entry name" value="PA14/GLEYA"/>
</dbReference>
<dbReference type="Gene3D" id="2.60.120.560">
    <property type="entry name" value="Exo-inulinase, domain 1"/>
    <property type="match status" value="1"/>
</dbReference>
<reference evidence="2 3" key="1">
    <citation type="submission" date="2015-04" db="EMBL/GenBank/DDBJ databases">
        <title>Complete genome of flavobacterium.</title>
        <authorList>
            <person name="Kwon Y.M."/>
            <person name="Kim S.-J."/>
        </authorList>
    </citation>
    <scope>NUCLEOTIDE SEQUENCE [LARGE SCALE GENOMIC DNA]</scope>
    <source>
        <strain evidence="2 3">DK169</strain>
    </source>
</reference>
<comment type="caution">
    <text evidence="2">The sequence shown here is derived from an EMBL/GenBank/DDBJ whole genome shotgun (WGS) entry which is preliminary data.</text>
</comment>
<evidence type="ECO:0000313" key="2">
    <source>
        <dbReference type="EMBL" id="KQC28481.1"/>
    </source>
</evidence>